<dbReference type="Pfam" id="PF17173">
    <property type="entry name" value="DUF5129"/>
    <property type="match status" value="1"/>
</dbReference>
<dbReference type="HOGENOM" id="CLU_028326_0_0_11"/>
<feature type="signal peptide" evidence="3">
    <location>
        <begin position="1"/>
        <end position="16"/>
    </location>
</feature>
<dbReference type="STRING" id="1035195.HMPREF9997_02417"/>
<organism evidence="5 6">
    <name type="scientific">Corynebacterium durum F0235</name>
    <dbReference type="NCBI Taxonomy" id="1035195"/>
    <lineage>
        <taxon>Bacteria</taxon>
        <taxon>Bacillati</taxon>
        <taxon>Actinomycetota</taxon>
        <taxon>Actinomycetes</taxon>
        <taxon>Mycobacteriales</taxon>
        <taxon>Corynebacteriaceae</taxon>
        <taxon>Corynebacterium</taxon>
    </lineage>
</organism>
<evidence type="ECO:0000259" key="4">
    <source>
        <dbReference type="Pfam" id="PF17173"/>
    </source>
</evidence>
<evidence type="ECO:0000256" key="1">
    <source>
        <dbReference type="SAM" id="MobiDB-lite"/>
    </source>
</evidence>
<dbReference type="AlphaFoldDB" id="L1MAN3"/>
<proteinExistence type="predicted"/>
<feature type="compositionally biased region" description="Low complexity" evidence="1">
    <location>
        <begin position="609"/>
        <end position="638"/>
    </location>
</feature>
<dbReference type="EMBL" id="AMEM01000040">
    <property type="protein sequence ID" value="EKX88054.1"/>
    <property type="molecule type" value="Genomic_DNA"/>
</dbReference>
<gene>
    <name evidence="5" type="ORF">HMPREF9997_02417</name>
</gene>
<dbReference type="InterPro" id="IPR033435">
    <property type="entry name" value="DUF5129"/>
</dbReference>
<dbReference type="PATRIC" id="fig|1035195.3.peg.2158"/>
<evidence type="ECO:0000313" key="5">
    <source>
        <dbReference type="EMBL" id="EKX88054.1"/>
    </source>
</evidence>
<dbReference type="Proteomes" id="UP000010445">
    <property type="component" value="Unassembled WGS sequence"/>
</dbReference>
<accession>L1MAN3</accession>
<reference evidence="5 6" key="1">
    <citation type="submission" date="2012-05" db="EMBL/GenBank/DDBJ databases">
        <authorList>
            <person name="Weinstock G."/>
            <person name="Sodergren E."/>
            <person name="Lobos E.A."/>
            <person name="Fulton L."/>
            <person name="Fulton R."/>
            <person name="Courtney L."/>
            <person name="Fronick C."/>
            <person name="O'Laughlin M."/>
            <person name="Godfrey J."/>
            <person name="Wilson R.M."/>
            <person name="Miner T."/>
            <person name="Farmer C."/>
            <person name="Delehaunty K."/>
            <person name="Cordes M."/>
            <person name="Minx P."/>
            <person name="Tomlinson C."/>
            <person name="Chen J."/>
            <person name="Wollam A."/>
            <person name="Pepin K.H."/>
            <person name="Bhonagiri V."/>
            <person name="Zhang X."/>
            <person name="Suruliraj S."/>
            <person name="Warren W."/>
            <person name="Mitreva M."/>
            <person name="Mardis E.R."/>
            <person name="Wilson R.K."/>
        </authorList>
    </citation>
    <scope>NUCLEOTIDE SEQUENCE [LARGE SCALE GENOMIC DNA]</scope>
    <source>
        <strain evidence="5 6">F0235</strain>
    </source>
</reference>
<evidence type="ECO:0000256" key="3">
    <source>
        <dbReference type="SAM" id="SignalP"/>
    </source>
</evidence>
<evidence type="ECO:0000313" key="6">
    <source>
        <dbReference type="Proteomes" id="UP000010445"/>
    </source>
</evidence>
<keyword evidence="3" id="KW-0732">Signal</keyword>
<feature type="region of interest" description="Disordered" evidence="1">
    <location>
        <begin position="609"/>
        <end position="646"/>
    </location>
</feature>
<dbReference type="eggNOG" id="ENOG50337I7">
    <property type="taxonomic scope" value="Bacteria"/>
</dbReference>
<keyword evidence="2" id="KW-0812">Transmembrane</keyword>
<keyword evidence="2" id="KW-0472">Membrane</keyword>
<keyword evidence="2" id="KW-1133">Transmembrane helix</keyword>
<feature type="domain" description="DUF5129" evidence="4">
    <location>
        <begin position="227"/>
        <end position="511"/>
    </location>
</feature>
<sequence>MVAVVSAVLLPAAANAAVIAPANPYITTFPPINGKTITIADGPQLLPPNDENMLRDVTAQAALPPVVTHVDFITLSFPEPINIEAALWDNVQKFRPDLLSPERTRYADGHLIVAVNFDGGSGKGSFGFFSGDDVKQSAQLTDQARAQGVLAAMKPGMNAQHRAEGMAQAIRAIADPRIGEAALQEREKANNNTTVAGAPLKQWSDPNHVAVTVWDGAGKLSNTDMESLHQNTLNIALPSDVKSVDYFTFGNNSDSLNDTLQAHLKLYRPDLLTPDREKYADGHLIIVVGFSPHKNAIYGGEDVAQAVGLRDQQRLETLTAAPKEDLRAGRYVDAMIESVTAAANPDYQLPVDTGKKVTNIVATVASIAVFGGGLLSIIGVFIHTRKNRTHQAREAYNHAATEYGRIASSLDAIDIRANSLTSSFANDELRAQWEDVKQRFLQLHATMDSISYLADSGTNKQFYKNRTTIAAAREEATKIAQAEENIELLYNLEHGDHDARRKQLRRVRSDVYKAKLDAPTLPLRQECDALVNRLDALLENVTYPSFMDDFTQVLSDYQVASKAIRDHAMPNVLDKDNRAVPRLDSYDWNVGLGHTDFIPYGTLSSWNSSDTASISSDSSGDSSGSYSVDTSYSDSSFSGAGGSSDW</sequence>
<feature type="transmembrane region" description="Helical" evidence="2">
    <location>
        <begin position="360"/>
        <end position="382"/>
    </location>
</feature>
<evidence type="ECO:0000256" key="2">
    <source>
        <dbReference type="SAM" id="Phobius"/>
    </source>
</evidence>
<protein>
    <recommendedName>
        <fullName evidence="4">DUF5129 domain-containing protein</fullName>
    </recommendedName>
</protein>
<name>L1MAN3_9CORY</name>
<keyword evidence="6" id="KW-1185">Reference proteome</keyword>
<comment type="caution">
    <text evidence="5">The sequence shown here is derived from an EMBL/GenBank/DDBJ whole genome shotgun (WGS) entry which is preliminary data.</text>
</comment>
<feature type="chain" id="PRO_5003953979" description="DUF5129 domain-containing protein" evidence="3">
    <location>
        <begin position="17"/>
        <end position="646"/>
    </location>
</feature>